<dbReference type="NCBIfam" id="NF033788">
    <property type="entry name" value="HTH_metalloreg"/>
    <property type="match status" value="1"/>
</dbReference>
<dbReference type="Pfam" id="PF01022">
    <property type="entry name" value="HTH_5"/>
    <property type="match status" value="1"/>
</dbReference>
<evidence type="ECO:0000313" key="5">
    <source>
        <dbReference type="EMBL" id="PRR72569.1"/>
    </source>
</evidence>
<dbReference type="OrthoDB" id="9798835at2"/>
<dbReference type="SMART" id="SM00418">
    <property type="entry name" value="HTH_ARSR"/>
    <property type="match status" value="1"/>
</dbReference>
<dbReference type="CDD" id="cd00090">
    <property type="entry name" value="HTH_ARSR"/>
    <property type="match status" value="1"/>
</dbReference>
<keyword evidence="1" id="KW-0805">Transcription regulation</keyword>
<keyword evidence="6" id="KW-1185">Reference proteome</keyword>
<dbReference type="GO" id="GO:0003700">
    <property type="term" value="F:DNA-binding transcription factor activity"/>
    <property type="evidence" value="ECO:0007669"/>
    <property type="project" value="InterPro"/>
</dbReference>
<evidence type="ECO:0000259" key="4">
    <source>
        <dbReference type="PROSITE" id="PS50987"/>
    </source>
</evidence>
<proteinExistence type="predicted"/>
<accession>A0A2T0ARW8</accession>
<reference evidence="5 6" key="1">
    <citation type="submission" date="2018-03" db="EMBL/GenBank/DDBJ databases">
        <title>Genome sequence of Moorella humiferrea DSM 23265.</title>
        <authorList>
            <person name="Poehlein A."/>
            <person name="Daniel R."/>
        </authorList>
    </citation>
    <scope>NUCLEOTIDE SEQUENCE [LARGE SCALE GENOMIC DNA]</scope>
    <source>
        <strain evidence="5 6">DSM 23265</strain>
    </source>
</reference>
<comment type="caution">
    <text evidence="5">The sequence shown here is derived from an EMBL/GenBank/DDBJ whole genome shotgun (WGS) entry which is preliminary data.</text>
</comment>
<dbReference type="EMBL" id="PVXM01000028">
    <property type="protein sequence ID" value="PRR72569.1"/>
    <property type="molecule type" value="Genomic_DNA"/>
</dbReference>
<dbReference type="Proteomes" id="UP000238415">
    <property type="component" value="Unassembled WGS sequence"/>
</dbReference>
<dbReference type="InterPro" id="IPR036390">
    <property type="entry name" value="WH_DNA-bd_sf"/>
</dbReference>
<dbReference type="InterPro" id="IPR036388">
    <property type="entry name" value="WH-like_DNA-bd_sf"/>
</dbReference>
<evidence type="ECO:0000313" key="6">
    <source>
        <dbReference type="Proteomes" id="UP000238415"/>
    </source>
</evidence>
<gene>
    <name evidence="5" type="ORF">MOHU_14980</name>
</gene>
<dbReference type="PRINTS" id="PR00778">
    <property type="entry name" value="HTHARSR"/>
</dbReference>
<dbReference type="InterPro" id="IPR051081">
    <property type="entry name" value="HTH_MetalResp_TranReg"/>
</dbReference>
<evidence type="ECO:0000256" key="1">
    <source>
        <dbReference type="ARBA" id="ARBA00023015"/>
    </source>
</evidence>
<protein>
    <submittedName>
        <fullName evidence="5">Putative HTH-type transcriptional regulator</fullName>
    </submittedName>
</protein>
<dbReference type="PANTHER" id="PTHR33154:SF18">
    <property type="entry name" value="ARSENICAL RESISTANCE OPERON REPRESSOR"/>
    <property type="match status" value="1"/>
</dbReference>
<dbReference type="PANTHER" id="PTHR33154">
    <property type="entry name" value="TRANSCRIPTIONAL REGULATOR, ARSR FAMILY"/>
    <property type="match status" value="1"/>
</dbReference>
<dbReference type="InterPro" id="IPR001845">
    <property type="entry name" value="HTH_ArsR_DNA-bd_dom"/>
</dbReference>
<dbReference type="Gene3D" id="1.10.10.10">
    <property type="entry name" value="Winged helix-like DNA-binding domain superfamily/Winged helix DNA-binding domain"/>
    <property type="match status" value="1"/>
</dbReference>
<organism evidence="5 6">
    <name type="scientific">Neomoorella humiferrea</name>
    <dbReference type="NCBI Taxonomy" id="676965"/>
    <lineage>
        <taxon>Bacteria</taxon>
        <taxon>Bacillati</taxon>
        <taxon>Bacillota</taxon>
        <taxon>Clostridia</taxon>
        <taxon>Neomoorellales</taxon>
        <taxon>Neomoorellaceae</taxon>
        <taxon>Neomoorella</taxon>
    </lineage>
</organism>
<evidence type="ECO:0000256" key="2">
    <source>
        <dbReference type="ARBA" id="ARBA00023125"/>
    </source>
</evidence>
<sequence length="110" mass="12716">MERIHNLKAEFFKALAHPTRVRIIELLRHGERCVCELMEELELEQPNISQHLAVLRKQDIVEATKDGLRVIYRIKDPRIVTLLDLAGEIIAREIAETMALMQGFNKGKTK</sequence>
<feature type="domain" description="HTH arsR-type" evidence="4">
    <location>
        <begin position="1"/>
        <end position="94"/>
    </location>
</feature>
<keyword evidence="3" id="KW-0804">Transcription</keyword>
<keyword evidence="2" id="KW-0238">DNA-binding</keyword>
<dbReference type="PROSITE" id="PS50987">
    <property type="entry name" value="HTH_ARSR_2"/>
    <property type="match status" value="1"/>
</dbReference>
<evidence type="ECO:0000256" key="3">
    <source>
        <dbReference type="ARBA" id="ARBA00023163"/>
    </source>
</evidence>
<dbReference type="RefSeq" id="WP_106005460.1">
    <property type="nucleotide sequence ID" value="NZ_CP136419.1"/>
</dbReference>
<dbReference type="SUPFAM" id="SSF46785">
    <property type="entry name" value="Winged helix' DNA-binding domain"/>
    <property type="match status" value="1"/>
</dbReference>
<dbReference type="GO" id="GO:0003677">
    <property type="term" value="F:DNA binding"/>
    <property type="evidence" value="ECO:0007669"/>
    <property type="project" value="UniProtKB-KW"/>
</dbReference>
<dbReference type="AlphaFoldDB" id="A0A2T0ARW8"/>
<dbReference type="InterPro" id="IPR011991">
    <property type="entry name" value="ArsR-like_HTH"/>
</dbReference>
<name>A0A2T0ARW8_9FIRM</name>